<dbReference type="InterPro" id="IPR036575">
    <property type="entry name" value="TFIIS_cen_dom_sf"/>
</dbReference>
<feature type="region of interest" description="Disordered" evidence="1">
    <location>
        <begin position="438"/>
        <end position="465"/>
    </location>
</feature>
<feature type="compositionally biased region" description="Polar residues" evidence="1">
    <location>
        <begin position="1243"/>
        <end position="1255"/>
    </location>
</feature>
<dbReference type="InterPro" id="IPR003618">
    <property type="entry name" value="TFIIS_cen_dom"/>
</dbReference>
<name>A0A2C6KQZ8_9APIC</name>
<feature type="compositionally biased region" description="Low complexity" evidence="1">
    <location>
        <begin position="974"/>
        <end position="983"/>
    </location>
</feature>
<feature type="compositionally biased region" description="Low complexity" evidence="1">
    <location>
        <begin position="730"/>
        <end position="743"/>
    </location>
</feature>
<feature type="compositionally biased region" description="Low complexity" evidence="1">
    <location>
        <begin position="451"/>
        <end position="464"/>
    </location>
</feature>
<feature type="region of interest" description="Disordered" evidence="1">
    <location>
        <begin position="565"/>
        <end position="903"/>
    </location>
</feature>
<dbReference type="Proteomes" id="UP000221165">
    <property type="component" value="Unassembled WGS sequence"/>
</dbReference>
<feature type="region of interest" description="Disordered" evidence="1">
    <location>
        <begin position="341"/>
        <end position="415"/>
    </location>
</feature>
<proteinExistence type="predicted"/>
<dbReference type="PROSITE" id="PS51321">
    <property type="entry name" value="TFIIS_CENTRAL"/>
    <property type="match status" value="1"/>
</dbReference>
<keyword evidence="4" id="KW-1185">Reference proteome</keyword>
<feature type="compositionally biased region" description="Basic residues" evidence="1">
    <location>
        <begin position="1207"/>
        <end position="1218"/>
    </location>
</feature>
<dbReference type="GeneID" id="94430630"/>
<dbReference type="EMBL" id="MIGC01003801">
    <property type="protein sequence ID" value="PHJ18895.1"/>
    <property type="molecule type" value="Genomic_DNA"/>
</dbReference>
<feature type="compositionally biased region" description="Low complexity" evidence="1">
    <location>
        <begin position="931"/>
        <end position="940"/>
    </location>
</feature>
<dbReference type="GO" id="GO:0006351">
    <property type="term" value="P:DNA-templated transcription"/>
    <property type="evidence" value="ECO:0007669"/>
    <property type="project" value="InterPro"/>
</dbReference>
<feature type="domain" description="TFIIS central" evidence="2">
    <location>
        <begin position="977"/>
        <end position="1087"/>
    </location>
</feature>
<dbReference type="VEuPathDB" id="ToxoDB:CSUI_007271"/>
<feature type="compositionally biased region" description="Gly residues" evidence="1">
    <location>
        <begin position="1282"/>
        <end position="1291"/>
    </location>
</feature>
<dbReference type="Pfam" id="PF07500">
    <property type="entry name" value="TFIIS_M"/>
    <property type="match status" value="1"/>
</dbReference>
<feature type="region of interest" description="Disordered" evidence="1">
    <location>
        <begin position="920"/>
        <end position="983"/>
    </location>
</feature>
<feature type="compositionally biased region" description="Basic and acidic residues" evidence="1">
    <location>
        <begin position="713"/>
        <end position="723"/>
    </location>
</feature>
<dbReference type="Gene3D" id="1.10.472.30">
    <property type="entry name" value="Transcription elongation factor S-II, central domain"/>
    <property type="match status" value="1"/>
</dbReference>
<dbReference type="SMART" id="SM00510">
    <property type="entry name" value="TFS2M"/>
    <property type="match status" value="1"/>
</dbReference>
<organism evidence="3 4">
    <name type="scientific">Cystoisospora suis</name>
    <dbReference type="NCBI Taxonomy" id="483139"/>
    <lineage>
        <taxon>Eukaryota</taxon>
        <taxon>Sar</taxon>
        <taxon>Alveolata</taxon>
        <taxon>Apicomplexa</taxon>
        <taxon>Conoidasida</taxon>
        <taxon>Coccidia</taxon>
        <taxon>Eucoccidiorida</taxon>
        <taxon>Eimeriorina</taxon>
        <taxon>Sarcocystidae</taxon>
        <taxon>Cystoisospora</taxon>
    </lineage>
</organism>
<feature type="compositionally biased region" description="Basic residues" evidence="1">
    <location>
        <begin position="665"/>
        <end position="675"/>
    </location>
</feature>
<dbReference type="OrthoDB" id="1742074at2759"/>
<comment type="caution">
    <text evidence="3">The sequence shown here is derived from an EMBL/GenBank/DDBJ whole genome shotgun (WGS) entry which is preliminary data.</text>
</comment>
<feature type="compositionally biased region" description="Polar residues" evidence="1">
    <location>
        <begin position="574"/>
        <end position="584"/>
    </location>
</feature>
<feature type="compositionally biased region" description="Basic and acidic residues" evidence="1">
    <location>
        <begin position="604"/>
        <end position="623"/>
    </location>
</feature>
<feature type="compositionally biased region" description="Basic and acidic residues" evidence="1">
    <location>
        <begin position="1315"/>
        <end position="1331"/>
    </location>
</feature>
<protein>
    <submittedName>
        <fullName evidence="3">Transcription factor s-ii central domain-containing protein</fullName>
    </submittedName>
</protein>
<feature type="compositionally biased region" description="Pro residues" evidence="1">
    <location>
        <begin position="136"/>
        <end position="148"/>
    </location>
</feature>
<evidence type="ECO:0000313" key="4">
    <source>
        <dbReference type="Proteomes" id="UP000221165"/>
    </source>
</evidence>
<feature type="compositionally biased region" description="Low complexity" evidence="1">
    <location>
        <begin position="1174"/>
        <end position="1199"/>
    </location>
</feature>
<feature type="compositionally biased region" description="Basic and acidic residues" evidence="1">
    <location>
        <begin position="765"/>
        <end position="785"/>
    </location>
</feature>
<sequence>MAAPVPSSSTNSYHVAVGLGGSPPPVGMPVYVTPGMFEPQCLEAAPAPAQPLHAGPPLLGIPSGMPNPALPFSSNPHAAPHPTPPAALACLQAPVQQKILTAHLDIPGVPGGLSPASLVPQAEVPIQVEDLDTSPAAPPESPSSPPSPHELMDQPEGSVDMPVCLFQLAGERFYLRDWVRLKSSGEHDWIAQIVAYIPGSNPDNHQVVDADDDTVDGGRILCRWGWDPRDLRREACPALPLQSYSRFEVIPAINFCDENPIQSIKAKVRVERFDRWRVRTSYPPLVRCPDDEDEAEKSEISSFSGVPMPSVMFYRHCHEIDTGFHPSLVADVVRFKRMVSSHPSGASSNTGATPPSPTLTGSSGGPENPGLSPPPPPNSSSTSSDSLSPEDSTPPGVSRQRSGISEDIPRYRRYPSARNPDVRHFFCCHCQGTFAPPDDVPPPPFPESELELSSSSPPTTTSQPGCLSLIASFHPALSISSTARSSGNITKTEAGASEKGSSSRGPPGSHPELQPLCVDALENSSSDEPVVVLHPVQFPFVWKRFPCEVDFVVLCWKCKSKRKRRAEKKREQSGEVSGQTNRLSSGGVVARRRRRGEDEEEEEEHARHSRSDRGQKSDKDHHAVVKVPDSHAGGGKKSSTEIARRSGSSGGGGDLSDDADGRAVERKKKREKHSRRDSESDDGGGDGQGKSSESEERDTEAGTNRDRKRSKHGDHGAEVEGWSRRRRKAASGVARAAQAAMADDSSDYETEGKNESDGDFVVSDGEVHEVIEADGEKESDIREGTKVASSTSGGGRGGEAEYRKGSQPGKRAMAPNSGKDAEALGKKSKKEKGSPTAATAALPPHGQRPRSDSGGLSTVARSTPPPAAGGGILLSSKRTNSGSGASVSSSRPGGFTDWQSGGQTRIERLAEAFRLGLKEFEESAKERTPTGVKSAASPSSGGSGSVKAEHVTGNGSHIRSTEPGGSVVNHNGDTSSTSTTAASASPYAGLRFSDAEACAKAVNAAFMAQHKGLDSRRQKQRFFELLSNLKRDNNQELRRKVLTGSISVNRLVKMESAELAPSFVRKEREEERERHFRQAILLHEAPAAALARLRKTHKGIEPVIEDPDLLQACPPLRGAAPPIVDLAQKRRTSRRPREKVRLCENSTESSSSSSTSSSDDDGSDEGSEGKGSKRNSGGSSNSSDSESSSTSSSSQSSSSDESEVDRRRTRVKKERGKGKASGANAGSQIEKENNMASAADSKGGSTSSSEIQEQLASLKRFFSKTTTGNAGDSSAEGSPTVGRGGVAGGSIDGVVPGVKSEDGEDKRGSTATGGTERKDSLSAETEGGSRYRKEKRVAFAANVRAGDGSGRKIVKSKKRRSLAFQVFEMELQRLPELLPKRVMPDAMLEKGGGKKHGGKLGSEGVGEKSDNRRPSSNNLTAPLDCSAFTPEACRDRVMRLLERVAAQGASPGANEAGEEMTSSGKHQGLLDYKAVANSMTRYLHLAFDRVTGEEHRKQGER</sequence>
<feature type="compositionally biased region" description="Low complexity" evidence="1">
    <location>
        <begin position="500"/>
        <end position="511"/>
    </location>
</feature>
<feature type="compositionally biased region" description="Low complexity" evidence="1">
    <location>
        <begin position="1146"/>
        <end position="1157"/>
    </location>
</feature>
<gene>
    <name evidence="3" type="ORF">CSUI_007271</name>
</gene>
<feature type="compositionally biased region" description="Basic residues" evidence="1">
    <location>
        <begin position="1129"/>
        <end position="1138"/>
    </location>
</feature>
<dbReference type="SUPFAM" id="SSF46942">
    <property type="entry name" value="Elongation factor TFIIS domain 2"/>
    <property type="match status" value="1"/>
</dbReference>
<evidence type="ECO:0000259" key="2">
    <source>
        <dbReference type="PROSITE" id="PS51321"/>
    </source>
</evidence>
<feature type="region of interest" description="Disordered" evidence="1">
    <location>
        <begin position="132"/>
        <end position="156"/>
    </location>
</feature>
<feature type="compositionally biased region" description="Low complexity" evidence="1">
    <location>
        <begin position="881"/>
        <end position="894"/>
    </location>
</feature>
<feature type="region of interest" description="Disordered" evidence="1">
    <location>
        <begin position="1446"/>
        <end position="1466"/>
    </location>
</feature>
<feature type="compositionally biased region" description="Polar residues" evidence="1">
    <location>
        <begin position="341"/>
        <end position="353"/>
    </location>
</feature>
<evidence type="ECO:0000313" key="3">
    <source>
        <dbReference type="EMBL" id="PHJ18895.1"/>
    </source>
</evidence>
<feature type="region of interest" description="Disordered" evidence="1">
    <location>
        <begin position="483"/>
        <end position="514"/>
    </location>
</feature>
<feature type="compositionally biased region" description="Basic and acidic residues" evidence="1">
    <location>
        <begin position="1299"/>
        <end position="1308"/>
    </location>
</feature>
<feature type="compositionally biased region" description="Polar residues" evidence="1">
    <location>
        <begin position="1263"/>
        <end position="1277"/>
    </location>
</feature>
<dbReference type="RefSeq" id="XP_067920599.1">
    <property type="nucleotide sequence ID" value="XM_068067419.1"/>
</dbReference>
<accession>A0A2C6KQZ8</accession>
<reference evidence="3 4" key="1">
    <citation type="journal article" date="2017" name="Int. J. Parasitol.">
        <title>The genome of the protozoan parasite Cystoisospora suis and a reverse vaccinology approach to identify vaccine candidates.</title>
        <authorList>
            <person name="Palmieri N."/>
            <person name="Shrestha A."/>
            <person name="Ruttkowski B."/>
            <person name="Beck T."/>
            <person name="Vogl C."/>
            <person name="Tomley F."/>
            <person name="Blake D.P."/>
            <person name="Joachim A."/>
        </authorList>
    </citation>
    <scope>NUCLEOTIDE SEQUENCE [LARGE SCALE GENOMIC DNA]</scope>
    <source>
        <strain evidence="3 4">Wien I</strain>
    </source>
</reference>
<feature type="region of interest" description="Disordered" evidence="1">
    <location>
        <begin position="1113"/>
        <end position="1336"/>
    </location>
</feature>
<feature type="region of interest" description="Disordered" evidence="1">
    <location>
        <begin position="1385"/>
        <end position="1424"/>
    </location>
</feature>
<feature type="compositionally biased region" description="Low complexity" evidence="1">
    <location>
        <begin position="379"/>
        <end position="395"/>
    </location>
</feature>
<evidence type="ECO:0000256" key="1">
    <source>
        <dbReference type="SAM" id="MobiDB-lite"/>
    </source>
</evidence>